<evidence type="ECO:0000256" key="1">
    <source>
        <dbReference type="SAM" id="Coils"/>
    </source>
</evidence>
<feature type="coiled-coil region" evidence="1">
    <location>
        <begin position="9"/>
        <end position="64"/>
    </location>
</feature>
<organism evidence="2 3">
    <name type="scientific">Pantoea phage vB_PagS_AAS23</name>
    <dbReference type="NCBI Taxonomy" id="2499073"/>
    <lineage>
        <taxon>Viruses</taxon>
        <taxon>Duplodnaviria</taxon>
        <taxon>Heunggongvirae</taxon>
        <taxon>Uroviricota</taxon>
        <taxon>Caudoviricetes</taxon>
        <taxon>Drexlerviridae</taxon>
        <taxon>Sauletekiovirus</taxon>
        <taxon>Sauletekiovirus AAS23</taxon>
    </lineage>
</organism>
<evidence type="ECO:0000313" key="3">
    <source>
        <dbReference type="Proteomes" id="UP000288641"/>
    </source>
</evidence>
<evidence type="ECO:0000313" key="2">
    <source>
        <dbReference type="EMBL" id="AZS06388.1"/>
    </source>
</evidence>
<proteinExistence type="predicted"/>
<evidence type="ECO:0008006" key="4">
    <source>
        <dbReference type="Google" id="ProtNLM"/>
    </source>
</evidence>
<protein>
    <recommendedName>
        <fullName evidence="4">Ead/Ea22-like family protein</fullName>
    </recommendedName>
</protein>
<accession>A0A3S9U7Z3</accession>
<gene>
    <name evidence="2" type="ORF">AAS23_gp75</name>
</gene>
<dbReference type="EMBL" id="MK095606">
    <property type="protein sequence ID" value="AZS06388.1"/>
    <property type="molecule type" value="Genomic_DNA"/>
</dbReference>
<keyword evidence="3" id="KW-1185">Reference proteome</keyword>
<reference evidence="2 3" key="1">
    <citation type="submission" date="2018-10" db="EMBL/GenBank/DDBJ databases">
        <title>Complete genome sequence of Pantoea phage vB_PagS_AAS23.</title>
        <authorList>
            <person name="Truncaite L."/>
            <person name="Simoliuniene M."/>
            <person name="Kazlauskas D."/>
            <person name="Meskys R."/>
            <person name="Simoliunas E."/>
        </authorList>
    </citation>
    <scope>NUCLEOTIDE SEQUENCE [LARGE SCALE GENOMIC DNA]</scope>
    <source>
        <strain evidence="2">AAS23</strain>
    </source>
</reference>
<sequence length="151" mass="16908">MSYQHRVECEHLRHKLNAALQRAEAAEAALEVEKDIHDDTVQAMHLWCERAKEAEAKLAELESQKPYGYINPKADNTVQEFGWAGFVTPVFTRPAPAADLAGIVPEKASMADYYENVRSGEIDPEEAGIAMWDACRATILRNIEDAGKKHE</sequence>
<keyword evidence="1" id="KW-0175">Coiled coil</keyword>
<name>A0A3S9U7Z3_9CAUD</name>
<dbReference type="Proteomes" id="UP000288641">
    <property type="component" value="Segment"/>
</dbReference>